<keyword evidence="5" id="KW-0963">Cytoplasm</keyword>
<keyword evidence="13" id="KW-0966">Cell projection</keyword>
<dbReference type="PANTHER" id="PTHR10356">
    <property type="entry name" value="ALLOGRAFT INFLAMMATORY FACTOR-1"/>
    <property type="match status" value="1"/>
</dbReference>
<evidence type="ECO:0000256" key="13">
    <source>
        <dbReference type="ARBA" id="ARBA00023273"/>
    </source>
</evidence>
<dbReference type="EMBL" id="JAPFRF010000011">
    <property type="protein sequence ID" value="KAJ7317362.1"/>
    <property type="molecule type" value="Genomic_DNA"/>
</dbReference>
<evidence type="ECO:0000256" key="4">
    <source>
        <dbReference type="ARBA" id="ARBA00022475"/>
    </source>
</evidence>
<keyword evidence="7" id="KW-0479">Metal-binding</keyword>
<keyword evidence="11" id="KW-0472">Membrane</keyword>
<evidence type="ECO:0000256" key="9">
    <source>
        <dbReference type="ARBA" id="ARBA00022837"/>
    </source>
</evidence>
<dbReference type="InterPro" id="IPR011992">
    <property type="entry name" value="EF-hand-dom_pair"/>
</dbReference>
<evidence type="ECO:0000256" key="12">
    <source>
        <dbReference type="ARBA" id="ARBA00023212"/>
    </source>
</evidence>
<keyword evidence="10" id="KW-0007">Acetylation</keyword>
<evidence type="ECO:0000256" key="7">
    <source>
        <dbReference type="ARBA" id="ARBA00022723"/>
    </source>
</evidence>
<reference evidence="16" key="1">
    <citation type="journal article" date="2023" name="DNA Res.">
        <title>Chromosome-level genome assembly of Phrynocephalus forsythii using third-generation DNA sequencing and Hi-C analysis.</title>
        <authorList>
            <person name="Qi Y."/>
            <person name="Zhao W."/>
            <person name="Zhao Y."/>
            <person name="Niu C."/>
            <person name="Cao S."/>
            <person name="Zhang Y."/>
        </authorList>
    </citation>
    <scope>NUCLEOTIDE SEQUENCE</scope>
    <source>
        <tissue evidence="16">Muscle</tissue>
    </source>
</reference>
<dbReference type="GO" id="GO:0051017">
    <property type="term" value="P:actin filament bundle assembly"/>
    <property type="evidence" value="ECO:0007669"/>
    <property type="project" value="TreeGrafter"/>
</dbReference>
<comment type="caution">
    <text evidence="16">The sequence shown here is derived from an EMBL/GenBank/DDBJ whole genome shotgun (WGS) entry which is preliminary data.</text>
</comment>
<dbReference type="InterPro" id="IPR002048">
    <property type="entry name" value="EF_hand_dom"/>
</dbReference>
<evidence type="ECO:0000256" key="10">
    <source>
        <dbReference type="ARBA" id="ARBA00022990"/>
    </source>
</evidence>
<gene>
    <name evidence="16" type="ORF">JRQ81_003524</name>
</gene>
<dbReference type="GO" id="GO:0032587">
    <property type="term" value="C:ruffle membrane"/>
    <property type="evidence" value="ECO:0007669"/>
    <property type="project" value="UniProtKB-SubCell"/>
</dbReference>
<dbReference type="GO" id="GO:0051015">
    <property type="term" value="F:actin filament binding"/>
    <property type="evidence" value="ECO:0007669"/>
    <property type="project" value="TreeGrafter"/>
</dbReference>
<evidence type="ECO:0000256" key="8">
    <source>
        <dbReference type="ARBA" id="ARBA00022737"/>
    </source>
</evidence>
<evidence type="ECO:0000256" key="6">
    <source>
        <dbReference type="ARBA" id="ARBA00022553"/>
    </source>
</evidence>
<evidence type="ECO:0000313" key="16">
    <source>
        <dbReference type="EMBL" id="KAJ7317362.1"/>
    </source>
</evidence>
<evidence type="ECO:0000256" key="2">
    <source>
        <dbReference type="ARBA" id="ARBA00004245"/>
    </source>
</evidence>
<dbReference type="PROSITE" id="PS50222">
    <property type="entry name" value="EF_HAND_2"/>
    <property type="match status" value="1"/>
</dbReference>
<dbReference type="GO" id="GO:0005884">
    <property type="term" value="C:actin filament"/>
    <property type="evidence" value="ECO:0007669"/>
    <property type="project" value="TreeGrafter"/>
</dbReference>
<evidence type="ECO:0000256" key="14">
    <source>
        <dbReference type="ARBA" id="ARBA00039315"/>
    </source>
</evidence>
<keyword evidence="6" id="KW-0597">Phosphoprotein</keyword>
<sequence>MNPQGGKAFGVLKAQQEEFLDSINREFLDNPKYSTDEELAEKLKIFKKKYMDFDLNAQGDIDIMALKRMLEKMGAAKTHLELKKMITEVTGGMSETISYRDFVCMMLGKRSAIFKIILMYEEKAKEKDKSHPGLLQRKYLQTFHKYSQKFKEKKSLIVLDYNSSDPSASKTGAVSLSQGSPRIIIRRIWEGFGKNIPNLSPK</sequence>
<dbReference type="Pfam" id="PF21008">
    <property type="entry name" value="AIF-1"/>
    <property type="match status" value="1"/>
</dbReference>
<dbReference type="AlphaFoldDB" id="A0A9Q0XKD2"/>
<dbReference type="Gene3D" id="1.10.238.10">
    <property type="entry name" value="EF-hand"/>
    <property type="match status" value="1"/>
</dbReference>
<evidence type="ECO:0000259" key="15">
    <source>
        <dbReference type="PROSITE" id="PS50222"/>
    </source>
</evidence>
<dbReference type="InterPro" id="IPR042433">
    <property type="entry name" value="AIF1/AIF1L"/>
</dbReference>
<keyword evidence="12" id="KW-0206">Cytoskeleton</keyword>
<keyword evidence="17" id="KW-1185">Reference proteome</keyword>
<proteinExistence type="predicted"/>
<dbReference type="FunFam" id="1.10.238.10:FF:000106">
    <property type="entry name" value="Allograft inflammatory factor 1"/>
    <property type="match status" value="1"/>
</dbReference>
<feature type="domain" description="EF-hand" evidence="15">
    <location>
        <begin position="41"/>
        <end position="76"/>
    </location>
</feature>
<evidence type="ECO:0000256" key="5">
    <source>
        <dbReference type="ARBA" id="ARBA00022490"/>
    </source>
</evidence>
<dbReference type="InterPro" id="IPR049025">
    <property type="entry name" value="AIF-1_EF_pair"/>
</dbReference>
<evidence type="ECO:0000256" key="11">
    <source>
        <dbReference type="ARBA" id="ARBA00023136"/>
    </source>
</evidence>
<keyword evidence="8" id="KW-0677">Repeat</keyword>
<dbReference type="Proteomes" id="UP001142489">
    <property type="component" value="Unassembled WGS sequence"/>
</dbReference>
<dbReference type="GO" id="GO:0005509">
    <property type="term" value="F:calcium ion binding"/>
    <property type="evidence" value="ECO:0007669"/>
    <property type="project" value="InterPro"/>
</dbReference>
<dbReference type="GO" id="GO:0097178">
    <property type="term" value="P:ruffle assembly"/>
    <property type="evidence" value="ECO:0007669"/>
    <property type="project" value="TreeGrafter"/>
</dbReference>
<comment type="subcellular location">
    <subcellularLocation>
        <location evidence="1">Cell projection</location>
        <location evidence="1">Phagocytic cup</location>
    </subcellularLocation>
    <subcellularLocation>
        <location evidence="3">Cell projection</location>
        <location evidence="3">Ruffle membrane</location>
        <topology evidence="3">Peripheral membrane protein</topology>
        <orientation evidence="3">Cytoplasmic side</orientation>
    </subcellularLocation>
    <subcellularLocation>
        <location evidence="2">Cytoplasm</location>
        <location evidence="2">Cytoskeleton</location>
    </subcellularLocation>
</comment>
<protein>
    <recommendedName>
        <fullName evidence="14">Allograft inflammatory factor 1</fullName>
    </recommendedName>
</protein>
<keyword evidence="4" id="KW-1003">Cell membrane</keyword>
<dbReference type="SUPFAM" id="SSF47473">
    <property type="entry name" value="EF-hand"/>
    <property type="match status" value="1"/>
</dbReference>
<name>A0A9Q0XKD2_9SAUR</name>
<dbReference type="GO" id="GO:0001891">
    <property type="term" value="C:phagocytic cup"/>
    <property type="evidence" value="ECO:0007669"/>
    <property type="project" value="UniProtKB-SubCell"/>
</dbReference>
<keyword evidence="9" id="KW-0106">Calcium</keyword>
<dbReference type="OrthoDB" id="26525at2759"/>
<evidence type="ECO:0000256" key="1">
    <source>
        <dbReference type="ARBA" id="ARBA00004231"/>
    </source>
</evidence>
<organism evidence="16 17">
    <name type="scientific">Phrynocephalus forsythii</name>
    <dbReference type="NCBI Taxonomy" id="171643"/>
    <lineage>
        <taxon>Eukaryota</taxon>
        <taxon>Metazoa</taxon>
        <taxon>Chordata</taxon>
        <taxon>Craniata</taxon>
        <taxon>Vertebrata</taxon>
        <taxon>Euteleostomi</taxon>
        <taxon>Lepidosauria</taxon>
        <taxon>Squamata</taxon>
        <taxon>Bifurcata</taxon>
        <taxon>Unidentata</taxon>
        <taxon>Episquamata</taxon>
        <taxon>Toxicofera</taxon>
        <taxon>Iguania</taxon>
        <taxon>Acrodonta</taxon>
        <taxon>Agamidae</taxon>
        <taxon>Agaminae</taxon>
        <taxon>Phrynocephalus</taxon>
    </lineage>
</organism>
<dbReference type="PANTHER" id="PTHR10356:SF4">
    <property type="entry name" value="ALLOGRAFT INFLAMMATORY FACTOR 1"/>
    <property type="match status" value="1"/>
</dbReference>
<accession>A0A9Q0XKD2</accession>
<evidence type="ECO:0000313" key="17">
    <source>
        <dbReference type="Proteomes" id="UP001142489"/>
    </source>
</evidence>
<evidence type="ECO:0000256" key="3">
    <source>
        <dbReference type="ARBA" id="ARBA00004599"/>
    </source>
</evidence>